<dbReference type="Proteomes" id="UP000054859">
    <property type="component" value="Unassembled WGS sequence"/>
</dbReference>
<evidence type="ECO:0000313" key="3">
    <source>
        <dbReference type="EMBL" id="VEH84947.1"/>
    </source>
</evidence>
<keyword evidence="4" id="KW-1185">Reference proteome</keyword>
<evidence type="ECO:0000256" key="1">
    <source>
        <dbReference type="SAM" id="MobiDB-lite"/>
    </source>
</evidence>
<geneLocation type="plasmid" evidence="3 5">
    <name>9</name>
</geneLocation>
<dbReference type="AlphaFoldDB" id="A0A0W0R5K9"/>
<evidence type="ECO:0000313" key="4">
    <source>
        <dbReference type="Proteomes" id="UP000054859"/>
    </source>
</evidence>
<dbReference type="STRING" id="45056.Lade_1007"/>
<sequence length="302" mass="35265">MGFLFVNTNELSALMGLPYIQQSTYLLGIRPYMDRETFLVGSKKRRISYQSLAEDLYVEPHQGLEHSGSPSRQQLRRVIYALERAGLIEIQSNRKNLILKCILADSDLSVQNKPDTNPTSQPDTNPNTENHLKSETYIQNYKKPDTAKNIKPDTPHNSENNMCVYVREQFQKFWEIYPQKLDESRAFQEFFKIRPDETLFYQILNTLQAQIKNRMEMELAGDWVPKWKFPANWLAQRCWNDELLTLRTQEPRDASHQNYSRKKSAADILAESCKDASFDFDCEDSPTHTETSNVLQFNKHRG</sequence>
<dbReference type="KEGG" id="ladl:NCTC12735_00567"/>
<dbReference type="OrthoDB" id="6174582at2"/>
<gene>
    <name evidence="2" type="primary">lvrA</name>
    <name evidence="2" type="ORF">Lade_1007</name>
    <name evidence="3" type="ORF">NCTC12735_00567</name>
</gene>
<feature type="region of interest" description="Disordered" evidence="1">
    <location>
        <begin position="110"/>
        <end position="132"/>
    </location>
</feature>
<organism evidence="2 4">
    <name type="scientific">Legionella adelaidensis</name>
    <dbReference type="NCBI Taxonomy" id="45056"/>
    <lineage>
        <taxon>Bacteria</taxon>
        <taxon>Pseudomonadati</taxon>
        <taxon>Pseudomonadota</taxon>
        <taxon>Gammaproteobacteria</taxon>
        <taxon>Legionellales</taxon>
        <taxon>Legionellaceae</taxon>
        <taxon>Legionella</taxon>
    </lineage>
</organism>
<name>A0A0W0R5K9_9GAMM</name>
<proteinExistence type="predicted"/>
<feature type="compositionally biased region" description="Polar residues" evidence="1">
    <location>
        <begin position="110"/>
        <end position="129"/>
    </location>
</feature>
<dbReference type="Proteomes" id="UP000281170">
    <property type="component" value="Plasmid 9"/>
</dbReference>
<dbReference type="RefSeq" id="WP_058462031.1">
    <property type="nucleotide sequence ID" value="NZ_CAAAHS010000002.1"/>
</dbReference>
<keyword evidence="3" id="KW-0614">Plasmid</keyword>
<reference evidence="2 4" key="1">
    <citation type="submission" date="2015-11" db="EMBL/GenBank/DDBJ databases">
        <title>Identification of large and diverse effector repertoires of 38 Legionella species.</title>
        <authorList>
            <person name="Burstein D."/>
            <person name="Amaro F."/>
            <person name="Zusman T."/>
            <person name="Lifshitz Z."/>
            <person name="Cohen O."/>
            <person name="Gilbert J.A."/>
            <person name="Pupko T."/>
            <person name="Shuman H.A."/>
            <person name="Segal G."/>
        </authorList>
    </citation>
    <scope>NUCLEOTIDE SEQUENCE [LARGE SCALE GENOMIC DNA]</scope>
    <source>
        <strain evidence="2 4">1762-AUS-E</strain>
    </source>
</reference>
<dbReference type="PATRIC" id="fig|45056.6.peg.1044"/>
<reference evidence="3 5" key="2">
    <citation type="submission" date="2018-12" db="EMBL/GenBank/DDBJ databases">
        <authorList>
            <consortium name="Pathogen Informatics"/>
        </authorList>
    </citation>
    <scope>NUCLEOTIDE SEQUENCE [LARGE SCALE GENOMIC DNA]</scope>
    <source>
        <strain evidence="3 5">NCTC12735</strain>
        <plasmid evidence="5">9</plasmid>
    </source>
</reference>
<dbReference type="EMBL" id="LNKA01000001">
    <property type="protein sequence ID" value="KTC66349.1"/>
    <property type="molecule type" value="Genomic_DNA"/>
</dbReference>
<evidence type="ECO:0000313" key="5">
    <source>
        <dbReference type="Proteomes" id="UP000281170"/>
    </source>
</evidence>
<accession>A0A0W0R5K9</accession>
<evidence type="ECO:0000313" key="2">
    <source>
        <dbReference type="EMBL" id="KTC66349.1"/>
    </source>
</evidence>
<protein>
    <submittedName>
        <fullName evidence="2">Protein LvrA</fullName>
    </submittedName>
</protein>
<dbReference type="EMBL" id="LR134418">
    <property type="protein sequence ID" value="VEH84947.1"/>
    <property type="molecule type" value="Genomic_DNA"/>
</dbReference>